<feature type="compositionally biased region" description="Polar residues" evidence="1">
    <location>
        <begin position="458"/>
        <end position="467"/>
    </location>
</feature>
<evidence type="ECO:0000313" key="2">
    <source>
        <dbReference type="EMBL" id="KAK0627305.1"/>
    </source>
</evidence>
<dbReference type="AlphaFoldDB" id="A0AA40C6Z3"/>
<comment type="caution">
    <text evidence="2">The sequence shown here is derived from an EMBL/GenBank/DDBJ whole genome shotgun (WGS) entry which is preliminary data.</text>
</comment>
<proteinExistence type="predicted"/>
<feature type="region of interest" description="Disordered" evidence="1">
    <location>
        <begin position="117"/>
        <end position="366"/>
    </location>
</feature>
<feature type="compositionally biased region" description="Polar residues" evidence="1">
    <location>
        <begin position="177"/>
        <end position="187"/>
    </location>
</feature>
<feature type="compositionally biased region" description="Polar residues" evidence="1">
    <location>
        <begin position="231"/>
        <end position="241"/>
    </location>
</feature>
<protein>
    <submittedName>
        <fullName evidence="2">Uncharacterized protein</fullName>
    </submittedName>
</protein>
<gene>
    <name evidence="2" type="ORF">B0T14DRAFT_134596</name>
</gene>
<reference evidence="2" key="1">
    <citation type="submission" date="2023-06" db="EMBL/GenBank/DDBJ databases">
        <title>Genome-scale phylogeny and comparative genomics of the fungal order Sordariales.</title>
        <authorList>
            <consortium name="Lawrence Berkeley National Laboratory"/>
            <person name="Hensen N."/>
            <person name="Bonometti L."/>
            <person name="Westerberg I."/>
            <person name="Brannstrom I.O."/>
            <person name="Guillou S."/>
            <person name="Cros-Aarteil S."/>
            <person name="Calhoun S."/>
            <person name="Haridas S."/>
            <person name="Kuo A."/>
            <person name="Mondo S."/>
            <person name="Pangilinan J."/>
            <person name="Riley R."/>
            <person name="Labutti K."/>
            <person name="Andreopoulos B."/>
            <person name="Lipzen A."/>
            <person name="Chen C."/>
            <person name="Yanf M."/>
            <person name="Daum C."/>
            <person name="Ng V."/>
            <person name="Clum A."/>
            <person name="Steindorff A."/>
            <person name="Ohm R."/>
            <person name="Martin F."/>
            <person name="Silar P."/>
            <person name="Natvig D."/>
            <person name="Lalanne C."/>
            <person name="Gautier V."/>
            <person name="Ament-Velasquez S.L."/>
            <person name="Kruys A."/>
            <person name="Hutchinson M.I."/>
            <person name="Powell A.J."/>
            <person name="Barry K."/>
            <person name="Miller A.N."/>
            <person name="Grigoriev I.V."/>
            <person name="Debuchy R."/>
            <person name="Gladieux P."/>
            <person name="Thoren M.H."/>
            <person name="Johannesson H."/>
        </authorList>
    </citation>
    <scope>NUCLEOTIDE SEQUENCE</scope>
    <source>
        <strain evidence="2">CBS 606.72</strain>
    </source>
</reference>
<feature type="region of interest" description="Disordered" evidence="1">
    <location>
        <begin position="528"/>
        <end position="576"/>
    </location>
</feature>
<keyword evidence="3" id="KW-1185">Reference proteome</keyword>
<dbReference type="EMBL" id="JAULSU010000002">
    <property type="protein sequence ID" value="KAK0627305.1"/>
    <property type="molecule type" value="Genomic_DNA"/>
</dbReference>
<feature type="compositionally biased region" description="Basic and acidic residues" evidence="1">
    <location>
        <begin position="541"/>
        <end position="565"/>
    </location>
</feature>
<feature type="region of interest" description="Disordered" evidence="1">
    <location>
        <begin position="1"/>
        <end position="28"/>
    </location>
</feature>
<organism evidence="2 3">
    <name type="scientific">Immersiella caudata</name>
    <dbReference type="NCBI Taxonomy" id="314043"/>
    <lineage>
        <taxon>Eukaryota</taxon>
        <taxon>Fungi</taxon>
        <taxon>Dikarya</taxon>
        <taxon>Ascomycota</taxon>
        <taxon>Pezizomycotina</taxon>
        <taxon>Sordariomycetes</taxon>
        <taxon>Sordariomycetidae</taxon>
        <taxon>Sordariales</taxon>
        <taxon>Lasiosphaeriaceae</taxon>
        <taxon>Immersiella</taxon>
    </lineage>
</organism>
<feature type="region of interest" description="Disordered" evidence="1">
    <location>
        <begin position="418"/>
        <end position="484"/>
    </location>
</feature>
<name>A0AA40C6Z3_9PEZI</name>
<sequence length="588" mass="63103">MAEGSNTTGPSGSGGFEDNNDPEERRPSIVTHIRTLGVTREEAAELQGFIKRLLDERGDGRVPCPRCRIEDVVLRRFQNAWKGVDEEVLRPALRSCVEAVSQCVDLPSYVGNYQKPIRKVGPTNGNTSRKPTTHLTSALGEGRGSPLPAPRDPRNVVSGFVYTQEAKGSDPDLHTGASGSSLRTVLGTSPLRGLSAESNVYEGEGYPDPHGLPIPPTAPLFNGIGRRPDQAVSSSTSTQPARQPRQGDGKVDLSAISFGCKPNSASNPESRNPETPGHRQANGVEIPAPQVYNNQRLSPHPPPLTNGYSQANQQQPQPRQPHVEEDGVTSSTSGPNGNTPSIPQKGQSAAAPINNSDNPPTSGRLHLPSVDFFHRLEAFRQQIHQETHEFEVTISAQNPANNRHNAPASQTLLLTVKPKAHPSSSQPNRPPPPGIASKAPRPNPGSSKSPVASHPGIQLTSGPTSFQFHVPPAPPLQPLTSQYPSTDSFKERYARAHGLRGLAKGIEANVGPLIVQERLDLRGGGLNAVPCSSSSSSLTSERAKERRRVEREKEMVKKGKTKESSRGGSKQKTVTGYFAGFGNCSWKL</sequence>
<feature type="compositionally biased region" description="Low complexity" evidence="1">
    <location>
        <begin position="1"/>
        <end position="10"/>
    </location>
</feature>
<evidence type="ECO:0000256" key="1">
    <source>
        <dbReference type="SAM" id="MobiDB-lite"/>
    </source>
</evidence>
<feature type="compositionally biased region" description="Polar residues" evidence="1">
    <location>
        <begin position="328"/>
        <end position="361"/>
    </location>
</feature>
<dbReference type="Proteomes" id="UP001175000">
    <property type="component" value="Unassembled WGS sequence"/>
</dbReference>
<evidence type="ECO:0000313" key="3">
    <source>
        <dbReference type="Proteomes" id="UP001175000"/>
    </source>
</evidence>
<accession>A0AA40C6Z3</accession>
<feature type="compositionally biased region" description="Polar residues" evidence="1">
    <location>
        <begin position="123"/>
        <end position="136"/>
    </location>
</feature>